<feature type="non-terminal residue" evidence="9">
    <location>
        <position position="304"/>
    </location>
</feature>
<feature type="region of interest" description="Disordered" evidence="6">
    <location>
        <begin position="238"/>
        <end position="282"/>
    </location>
</feature>
<dbReference type="InterPro" id="IPR015500">
    <property type="entry name" value="Peptidase_S8_subtilisin-rel"/>
</dbReference>
<comment type="caution">
    <text evidence="5">Lacks conserved residue(s) required for the propagation of feature annotation.</text>
</comment>
<evidence type="ECO:0000313" key="10">
    <source>
        <dbReference type="Proteomes" id="UP000037020"/>
    </source>
</evidence>
<feature type="chain" id="PRO_5045558231" description="Peptidase S8/S53 domain-containing protein" evidence="7">
    <location>
        <begin position="28"/>
        <end position="304"/>
    </location>
</feature>
<keyword evidence="4" id="KW-0720">Serine protease</keyword>
<evidence type="ECO:0000256" key="2">
    <source>
        <dbReference type="ARBA" id="ARBA00022670"/>
    </source>
</evidence>
<evidence type="ECO:0000256" key="5">
    <source>
        <dbReference type="PROSITE-ProRule" id="PRU01240"/>
    </source>
</evidence>
<organism evidence="9 10">
    <name type="scientific">Streptomyces varsoviensis</name>
    <dbReference type="NCBI Taxonomy" id="67373"/>
    <lineage>
        <taxon>Bacteria</taxon>
        <taxon>Bacillati</taxon>
        <taxon>Actinomycetota</taxon>
        <taxon>Actinomycetes</taxon>
        <taxon>Kitasatosporales</taxon>
        <taxon>Streptomycetaceae</taxon>
        <taxon>Streptomyces</taxon>
    </lineage>
</organism>
<evidence type="ECO:0000256" key="6">
    <source>
        <dbReference type="SAM" id="MobiDB-lite"/>
    </source>
</evidence>
<dbReference type="Proteomes" id="UP000037020">
    <property type="component" value="Unassembled WGS sequence"/>
</dbReference>
<dbReference type="SUPFAM" id="SSF52743">
    <property type="entry name" value="Subtilisin-like"/>
    <property type="match status" value="1"/>
</dbReference>
<dbReference type="PANTHER" id="PTHR43806">
    <property type="entry name" value="PEPTIDASE S8"/>
    <property type="match status" value="1"/>
</dbReference>
<gene>
    <name evidence="9" type="ORF">ADK38_16785</name>
</gene>
<comment type="similarity">
    <text evidence="1 5">Belongs to the peptidase S8 family.</text>
</comment>
<sequence length="304" mass="29276">MRSSRRPVSRGLAGAALAAALLIPALAAPAAAGPREDSSSLPQIPSTVPEGQKCTPASKKSSSQLPWAQGFLDLERAWQLTRGAGVTVAVVDTGADTEHVPALAGRVEAGPDVAGSGSAEGDCVGHGTFLAGIVAGRQLKGVRMAGVAPEARVLAIRATDKQGGTTPDLLAKGVRAATDAGARVIDVPLGTESASADLKAAVSAAQAKGALVVAAADPSGSGKGPSYPAELPGVMAVSSVGPGGAPPQRNGQGAGASTPELSAPGVSVAGPGPGGAGQFTGGGDGVASAFVAGAAALVASYHPR</sequence>
<dbReference type="EMBL" id="LGUT01001412">
    <property type="protein sequence ID" value="KOG88978.1"/>
    <property type="molecule type" value="Genomic_DNA"/>
</dbReference>
<evidence type="ECO:0000259" key="8">
    <source>
        <dbReference type="Pfam" id="PF00082"/>
    </source>
</evidence>
<keyword evidence="10" id="KW-1185">Reference proteome</keyword>
<proteinExistence type="inferred from homology"/>
<keyword evidence="7" id="KW-0732">Signal</keyword>
<dbReference type="PANTHER" id="PTHR43806:SF11">
    <property type="entry name" value="CEREVISIN-RELATED"/>
    <property type="match status" value="1"/>
</dbReference>
<name>A0ABR5J6J3_9ACTN</name>
<dbReference type="InterPro" id="IPR000209">
    <property type="entry name" value="Peptidase_S8/S53_dom"/>
</dbReference>
<feature type="signal peptide" evidence="7">
    <location>
        <begin position="1"/>
        <end position="27"/>
    </location>
</feature>
<keyword evidence="2" id="KW-0645">Protease</keyword>
<evidence type="ECO:0000313" key="9">
    <source>
        <dbReference type="EMBL" id="KOG88978.1"/>
    </source>
</evidence>
<dbReference type="InterPro" id="IPR050131">
    <property type="entry name" value="Peptidase_S8_subtilisin-like"/>
</dbReference>
<reference evidence="9 10" key="1">
    <citation type="submission" date="2015-07" db="EMBL/GenBank/DDBJ databases">
        <authorList>
            <person name="Ju K.-S."/>
            <person name="Doroghazi J.R."/>
            <person name="Metcalf W.W."/>
        </authorList>
    </citation>
    <scope>NUCLEOTIDE SEQUENCE [LARGE SCALE GENOMIC DNA]</scope>
    <source>
        <strain evidence="9 10">NRRL B-3589</strain>
    </source>
</reference>
<dbReference type="PRINTS" id="PR00723">
    <property type="entry name" value="SUBTILISIN"/>
</dbReference>
<feature type="domain" description="Peptidase S8/S53" evidence="8">
    <location>
        <begin position="83"/>
        <end position="303"/>
    </location>
</feature>
<accession>A0ABR5J6J3</accession>
<feature type="region of interest" description="Disordered" evidence="6">
    <location>
        <begin position="32"/>
        <end position="62"/>
    </location>
</feature>
<dbReference type="Pfam" id="PF00082">
    <property type="entry name" value="Peptidase_S8"/>
    <property type="match status" value="1"/>
</dbReference>
<feature type="compositionally biased region" description="Gly residues" evidence="6">
    <location>
        <begin position="271"/>
        <end position="282"/>
    </location>
</feature>
<dbReference type="PROSITE" id="PS51892">
    <property type="entry name" value="SUBTILASE"/>
    <property type="match status" value="1"/>
</dbReference>
<dbReference type="Gene3D" id="3.40.50.200">
    <property type="entry name" value="Peptidase S8/S53 domain"/>
    <property type="match status" value="1"/>
</dbReference>
<comment type="caution">
    <text evidence="9">The sequence shown here is derived from an EMBL/GenBank/DDBJ whole genome shotgun (WGS) entry which is preliminary data.</text>
</comment>
<keyword evidence="3" id="KW-0378">Hydrolase</keyword>
<dbReference type="InterPro" id="IPR006311">
    <property type="entry name" value="TAT_signal"/>
</dbReference>
<dbReference type="PROSITE" id="PS51318">
    <property type="entry name" value="TAT"/>
    <property type="match status" value="1"/>
</dbReference>
<protein>
    <recommendedName>
        <fullName evidence="8">Peptidase S8/S53 domain-containing protein</fullName>
    </recommendedName>
</protein>
<evidence type="ECO:0000256" key="3">
    <source>
        <dbReference type="ARBA" id="ARBA00022801"/>
    </source>
</evidence>
<evidence type="ECO:0000256" key="1">
    <source>
        <dbReference type="ARBA" id="ARBA00011073"/>
    </source>
</evidence>
<evidence type="ECO:0000256" key="4">
    <source>
        <dbReference type="ARBA" id="ARBA00022825"/>
    </source>
</evidence>
<evidence type="ECO:0000256" key="7">
    <source>
        <dbReference type="SAM" id="SignalP"/>
    </source>
</evidence>
<dbReference type="InterPro" id="IPR036852">
    <property type="entry name" value="Peptidase_S8/S53_dom_sf"/>
</dbReference>